<evidence type="ECO:0000256" key="2">
    <source>
        <dbReference type="SAM" id="SignalP"/>
    </source>
</evidence>
<feature type="region of interest" description="Disordered" evidence="1">
    <location>
        <begin position="396"/>
        <end position="448"/>
    </location>
</feature>
<feature type="compositionally biased region" description="Basic and acidic residues" evidence="1">
    <location>
        <begin position="428"/>
        <end position="448"/>
    </location>
</feature>
<organism evidence="3 4">
    <name type="scientific">Nesidiocoris tenuis</name>
    <dbReference type="NCBI Taxonomy" id="355587"/>
    <lineage>
        <taxon>Eukaryota</taxon>
        <taxon>Metazoa</taxon>
        <taxon>Ecdysozoa</taxon>
        <taxon>Arthropoda</taxon>
        <taxon>Hexapoda</taxon>
        <taxon>Insecta</taxon>
        <taxon>Pterygota</taxon>
        <taxon>Neoptera</taxon>
        <taxon>Paraneoptera</taxon>
        <taxon>Hemiptera</taxon>
        <taxon>Heteroptera</taxon>
        <taxon>Panheteroptera</taxon>
        <taxon>Cimicomorpha</taxon>
        <taxon>Miridae</taxon>
        <taxon>Dicyphina</taxon>
        <taxon>Nesidiocoris</taxon>
    </lineage>
</organism>
<dbReference type="EMBL" id="CADCXU010011987">
    <property type="protein sequence ID" value="CAB0002288.1"/>
    <property type="molecule type" value="Genomic_DNA"/>
</dbReference>
<dbReference type="Proteomes" id="UP000479000">
    <property type="component" value="Unassembled WGS sequence"/>
</dbReference>
<feature type="compositionally biased region" description="Polar residues" evidence="1">
    <location>
        <begin position="328"/>
        <end position="338"/>
    </location>
</feature>
<feature type="compositionally biased region" description="Basic residues" evidence="1">
    <location>
        <begin position="188"/>
        <end position="199"/>
    </location>
</feature>
<feature type="compositionally biased region" description="Basic and acidic residues" evidence="1">
    <location>
        <begin position="571"/>
        <end position="585"/>
    </location>
</feature>
<evidence type="ECO:0000313" key="3">
    <source>
        <dbReference type="EMBL" id="CAB0002288.1"/>
    </source>
</evidence>
<protein>
    <submittedName>
        <fullName evidence="3">Uncharacterized protein</fullName>
    </submittedName>
</protein>
<feature type="compositionally biased region" description="Polar residues" evidence="1">
    <location>
        <begin position="602"/>
        <end position="634"/>
    </location>
</feature>
<keyword evidence="2" id="KW-0732">Signal</keyword>
<evidence type="ECO:0000256" key="1">
    <source>
        <dbReference type="SAM" id="MobiDB-lite"/>
    </source>
</evidence>
<feature type="compositionally biased region" description="Basic residues" evidence="1">
    <location>
        <begin position="154"/>
        <end position="164"/>
    </location>
</feature>
<feature type="compositionally biased region" description="Basic and acidic residues" evidence="1">
    <location>
        <begin position="311"/>
        <end position="320"/>
    </location>
</feature>
<feature type="compositionally biased region" description="Basic and acidic residues" evidence="1">
    <location>
        <begin position="476"/>
        <end position="488"/>
    </location>
</feature>
<feature type="compositionally biased region" description="Acidic residues" evidence="1">
    <location>
        <begin position="501"/>
        <end position="510"/>
    </location>
</feature>
<feature type="compositionally biased region" description="Basic and acidic residues" evidence="1">
    <location>
        <begin position="283"/>
        <end position="297"/>
    </location>
</feature>
<evidence type="ECO:0000313" key="4">
    <source>
        <dbReference type="Proteomes" id="UP000479000"/>
    </source>
</evidence>
<feature type="chain" id="PRO_5026346110" evidence="2">
    <location>
        <begin position="20"/>
        <end position="729"/>
    </location>
</feature>
<feature type="signal peptide" evidence="2">
    <location>
        <begin position="1"/>
        <end position="19"/>
    </location>
</feature>
<proteinExistence type="predicted"/>
<feature type="compositionally biased region" description="Basic and acidic residues" evidence="1">
    <location>
        <begin position="519"/>
        <end position="533"/>
    </location>
</feature>
<dbReference type="AlphaFoldDB" id="A0A6H5GHC2"/>
<keyword evidence="4" id="KW-1185">Reference proteome</keyword>
<gene>
    <name evidence="3" type="ORF">NTEN_LOCUS8075</name>
</gene>
<feature type="compositionally biased region" description="Basic and acidic residues" evidence="1">
    <location>
        <begin position="635"/>
        <end position="651"/>
    </location>
</feature>
<feature type="region of interest" description="Disordered" evidence="1">
    <location>
        <begin position="135"/>
        <end position="343"/>
    </location>
</feature>
<feature type="compositionally biased region" description="Polar residues" evidence="1">
    <location>
        <begin position="489"/>
        <end position="500"/>
    </location>
</feature>
<reference evidence="3 4" key="1">
    <citation type="submission" date="2020-02" db="EMBL/GenBank/DDBJ databases">
        <authorList>
            <person name="Ferguson B K."/>
        </authorList>
    </citation>
    <scope>NUCLEOTIDE SEQUENCE [LARGE SCALE GENOMIC DNA]</scope>
</reference>
<feature type="region of interest" description="Disordered" evidence="1">
    <location>
        <begin position="476"/>
        <end position="665"/>
    </location>
</feature>
<accession>A0A6H5GHC2</accession>
<name>A0A6H5GHC2_9HEMI</name>
<feature type="compositionally biased region" description="Polar residues" evidence="1">
    <location>
        <begin position="170"/>
        <end position="179"/>
    </location>
</feature>
<sequence length="729" mass="83226">MCLILSFCLELCFIASFVSRPNVSKIVIPSPGIDNSDKRSSFYANEAGDTVVANQFFTGLDKLQSSDQWSNKEQNLPIRAQFRKFQSKYLDDGYPIGNHLLQRESHYVHKSRNSKYYETDPKDEDNSFEKLLRSEQKAKQMPDQNDVSVEPKRAYPKSARKGLFSRKMSQKATSRISSAESEHDRYVHSYRRRKNKKKSPATPSTSTKTSTEADNFNWDFPIFDELDKPTNASNLKPKNQDKPKNKGFSGRKRNQASLSISDEAPLENSHPDHPSENSVRSRTLAERFKQRQLDMNRRKLSGLRSNQQKQETARRFKSDSREEESDDLSQSTGEQSKINYRRKKPYANHRVKISDVPETDGRKVGSWDIFYPTERTNSKFENLEDSKSKWAVVSPTAQVKRQRQPKPQALPHLKDNSLRRGLPKSTMRKLEDQRRAESRGNSENRHPYEFGLKSREFVRPIPVPDAIITKFDAKYGQKKNSDIPEKSNTDYYSSYDQQVNDQEEREDNSADDPGANGHPENEWINRKQLEKMLNKNQGSAGKLSVLGRTETKGQGGSNGADSQAKPQKPIFIDDRPGDQDDRSADDAPMVPEKIPHNEDPQESSPGKATDSQTINAGTRNLQDDNTNQAAQTPKQNDRPREIEGNESEMRTDVTSSPAKTSVKKSGKEIKYVVFDPSEFNATKLRAVLQEFQRPVGQIPQCSLDEYQSERAGMLKNIKRREGTDDELSR</sequence>
<feature type="compositionally biased region" description="Low complexity" evidence="1">
    <location>
        <begin position="200"/>
        <end position="210"/>
    </location>
</feature>